<protein>
    <submittedName>
        <fullName evidence="2">Uncharacterized protein</fullName>
    </submittedName>
</protein>
<sequence length="72" mass="8044">MASLVLLLSELIRPENEDKVTGKPQFSQMPVRQVAGKLPKGRKPAMGSPENRDAEDLEDLSELKVRVDEVWA</sequence>
<evidence type="ECO:0000256" key="1">
    <source>
        <dbReference type="SAM" id="MobiDB-lite"/>
    </source>
</evidence>
<evidence type="ECO:0000313" key="2">
    <source>
        <dbReference type="EMBL" id="ERM99015.1"/>
    </source>
</evidence>
<proteinExistence type="predicted"/>
<dbReference type="Gramene" id="ERM99015">
    <property type="protein sequence ID" value="ERM99015"/>
    <property type="gene ID" value="AMTR_s00101p00044960"/>
</dbReference>
<gene>
    <name evidence="2" type="ORF">AMTR_s00101p00044960</name>
</gene>
<dbReference type="EMBL" id="KI395058">
    <property type="protein sequence ID" value="ERM99015.1"/>
    <property type="molecule type" value="Genomic_DNA"/>
</dbReference>
<evidence type="ECO:0000313" key="3">
    <source>
        <dbReference type="Proteomes" id="UP000017836"/>
    </source>
</evidence>
<reference evidence="3" key="1">
    <citation type="journal article" date="2013" name="Science">
        <title>The Amborella genome and the evolution of flowering plants.</title>
        <authorList>
            <consortium name="Amborella Genome Project"/>
        </authorList>
    </citation>
    <scope>NUCLEOTIDE SEQUENCE [LARGE SCALE GENOMIC DNA]</scope>
</reference>
<organism evidence="2 3">
    <name type="scientific">Amborella trichopoda</name>
    <dbReference type="NCBI Taxonomy" id="13333"/>
    <lineage>
        <taxon>Eukaryota</taxon>
        <taxon>Viridiplantae</taxon>
        <taxon>Streptophyta</taxon>
        <taxon>Embryophyta</taxon>
        <taxon>Tracheophyta</taxon>
        <taxon>Spermatophyta</taxon>
        <taxon>Magnoliopsida</taxon>
        <taxon>Amborellales</taxon>
        <taxon>Amborellaceae</taxon>
        <taxon>Amborella</taxon>
    </lineage>
</organism>
<dbReference type="AlphaFoldDB" id="W1NUS5"/>
<keyword evidence="3" id="KW-1185">Reference proteome</keyword>
<dbReference type="Proteomes" id="UP000017836">
    <property type="component" value="Unassembled WGS sequence"/>
</dbReference>
<accession>W1NUS5</accession>
<dbReference type="HOGENOM" id="CLU_2725538_0_0_1"/>
<feature type="region of interest" description="Disordered" evidence="1">
    <location>
        <begin position="33"/>
        <end position="59"/>
    </location>
</feature>
<name>W1NUS5_AMBTC</name>